<evidence type="ECO:0000256" key="2">
    <source>
        <dbReference type="ARBA" id="ARBA00022552"/>
    </source>
</evidence>
<evidence type="ECO:0000256" key="3">
    <source>
        <dbReference type="ARBA" id="ARBA00022603"/>
    </source>
</evidence>
<evidence type="ECO:0000256" key="12">
    <source>
        <dbReference type="PROSITE-ProRule" id="PRU10015"/>
    </source>
</evidence>
<evidence type="ECO:0000256" key="5">
    <source>
        <dbReference type="ARBA" id="ARBA00022691"/>
    </source>
</evidence>
<keyword evidence="8 9" id="KW-0411">Iron-sulfur</keyword>
<feature type="binding site" evidence="9">
    <location>
        <position position="11"/>
    </location>
    <ligand>
        <name>[4Fe-4S] cluster</name>
        <dbReference type="ChEBI" id="CHEBI:49883"/>
    </ligand>
</feature>
<dbReference type="EC" id="2.1.1.189" evidence="9 10"/>
<evidence type="ECO:0000256" key="9">
    <source>
        <dbReference type="HAMAP-Rule" id="MF_01012"/>
    </source>
</evidence>
<dbReference type="AlphaFoldDB" id="A0A1X1C1J9"/>
<dbReference type="GO" id="GO:0070041">
    <property type="term" value="F:rRNA (uridine-C5-)-methyltransferase activity"/>
    <property type="evidence" value="ECO:0007669"/>
    <property type="project" value="UniProtKB-UniRule"/>
</dbReference>
<dbReference type="InterPro" id="IPR030391">
    <property type="entry name" value="MeTrfase_TrmA_CS"/>
</dbReference>
<gene>
    <name evidence="13" type="primary">rumB</name>
    <name evidence="9" type="synonym">rlmC</name>
    <name evidence="13" type="ORF">HA41_01805</name>
</gene>
<feature type="binding site" evidence="9 11">
    <location>
        <position position="261"/>
    </location>
    <ligand>
        <name>S-adenosyl-L-methionine</name>
        <dbReference type="ChEBI" id="CHEBI:59789"/>
    </ligand>
</feature>
<dbReference type="Proteomes" id="UP000193933">
    <property type="component" value="Unassembled WGS sequence"/>
</dbReference>
<dbReference type="InterPro" id="IPR029063">
    <property type="entry name" value="SAM-dependent_MTases_sf"/>
</dbReference>
<feature type="binding site" evidence="9 11">
    <location>
        <position position="306"/>
    </location>
    <ligand>
        <name>S-adenosyl-L-methionine</name>
        <dbReference type="ChEBI" id="CHEBI:59789"/>
    </ligand>
</feature>
<dbReference type="STRING" id="472705.GCA_001743465_00518"/>
<keyword evidence="14" id="KW-1185">Reference proteome</keyword>
<dbReference type="PANTHER" id="PTHR11061:SF30">
    <property type="entry name" value="TRNA (URACIL(54)-C(5))-METHYLTRANSFERASE"/>
    <property type="match status" value="1"/>
</dbReference>
<keyword evidence="6 9" id="KW-0479">Metal-binding</keyword>
<comment type="catalytic activity">
    <reaction evidence="9">
        <text>uridine(747) in 23S rRNA + S-adenosyl-L-methionine = 5-methyluridine(747) in 23S rRNA + S-adenosyl-L-homocysteine + H(+)</text>
        <dbReference type="Rhea" id="RHEA:42628"/>
        <dbReference type="Rhea" id="RHEA-COMP:10154"/>
        <dbReference type="Rhea" id="RHEA-COMP:10155"/>
        <dbReference type="ChEBI" id="CHEBI:15378"/>
        <dbReference type="ChEBI" id="CHEBI:57856"/>
        <dbReference type="ChEBI" id="CHEBI:59789"/>
        <dbReference type="ChEBI" id="CHEBI:65315"/>
        <dbReference type="ChEBI" id="CHEBI:74447"/>
        <dbReference type="EC" id="2.1.1.189"/>
    </reaction>
</comment>
<keyword evidence="3 9" id="KW-0489">Methyltransferase</keyword>
<dbReference type="HAMAP" id="MF_01012">
    <property type="entry name" value="23SrRNA_methyltr_RlmC"/>
    <property type="match status" value="1"/>
</dbReference>
<dbReference type="InterPro" id="IPR030390">
    <property type="entry name" value="MeTrfase_TrmA_AS"/>
</dbReference>
<dbReference type="EMBL" id="MLFN01000003">
    <property type="protein sequence ID" value="ORM55441.1"/>
    <property type="molecule type" value="Genomic_DNA"/>
</dbReference>
<name>A0A1X1C1J9_9GAMM</name>
<accession>A0A1X1C1J9</accession>
<dbReference type="GO" id="GO:0005506">
    <property type="term" value="F:iron ion binding"/>
    <property type="evidence" value="ECO:0007669"/>
    <property type="project" value="UniProtKB-UniRule"/>
</dbReference>
<organism evidence="13 14">
    <name type="scientific">Pantoea conspicua</name>
    <dbReference type="NCBI Taxonomy" id="472705"/>
    <lineage>
        <taxon>Bacteria</taxon>
        <taxon>Pseudomonadati</taxon>
        <taxon>Pseudomonadota</taxon>
        <taxon>Gammaproteobacteria</taxon>
        <taxon>Enterobacterales</taxon>
        <taxon>Erwiniaceae</taxon>
        <taxon>Pantoea</taxon>
    </lineage>
</organism>
<reference evidence="13 14" key="1">
    <citation type="journal article" date="2017" name="Antonie Van Leeuwenhoek">
        <title>Phylogenomic resolution of the bacterial genus Pantoea and its relationship with Erwinia and Tatumella.</title>
        <authorList>
            <person name="Palmer M."/>
            <person name="Steenkamp E.T."/>
            <person name="Coetzee M.P."/>
            <person name="Chan W.Y."/>
            <person name="van Zyl E."/>
            <person name="De Maayer P."/>
            <person name="Coutinho T.A."/>
            <person name="Blom J."/>
            <person name="Smits T.H."/>
            <person name="Duffy B."/>
            <person name="Venter S.N."/>
        </authorList>
    </citation>
    <scope>NUCLEOTIDE SEQUENCE [LARGE SCALE GENOMIC DNA]</scope>
    <source>
        <strain evidence="13 14">LMG 24534</strain>
    </source>
</reference>
<dbReference type="FunFam" id="2.40.50.1070:FF:000002">
    <property type="entry name" value="23S rRNA (uracil(747)-C(5))-methyltransferase RlmC"/>
    <property type="match status" value="1"/>
</dbReference>
<feature type="active site" evidence="12">
    <location>
        <position position="333"/>
    </location>
</feature>
<evidence type="ECO:0000256" key="8">
    <source>
        <dbReference type="ARBA" id="ARBA00023014"/>
    </source>
</evidence>
<dbReference type="NCBIfam" id="TIGR00479">
    <property type="entry name" value="rumA"/>
    <property type="match status" value="1"/>
</dbReference>
<evidence type="ECO:0000256" key="7">
    <source>
        <dbReference type="ARBA" id="ARBA00023004"/>
    </source>
</evidence>
<feature type="binding site" evidence="9">
    <location>
        <position position="87"/>
    </location>
    <ligand>
        <name>[4Fe-4S] cluster</name>
        <dbReference type="ChEBI" id="CHEBI:49883"/>
    </ligand>
</feature>
<dbReference type="RefSeq" id="WP_094119329.1">
    <property type="nucleotide sequence ID" value="NZ_MLFN01000003.1"/>
</dbReference>
<dbReference type="Gene3D" id="3.40.50.150">
    <property type="entry name" value="Vaccinia Virus protein VP39"/>
    <property type="match status" value="1"/>
</dbReference>
<feature type="binding site" evidence="9">
    <location>
        <position position="3"/>
    </location>
    <ligand>
        <name>[4Fe-4S] cluster</name>
        <dbReference type="ChEBI" id="CHEBI:49883"/>
    </ligand>
</feature>
<evidence type="ECO:0000256" key="10">
    <source>
        <dbReference type="NCBIfam" id="TIGR02085"/>
    </source>
</evidence>
<evidence type="ECO:0000313" key="13">
    <source>
        <dbReference type="EMBL" id="ORM55441.1"/>
    </source>
</evidence>
<keyword evidence="1 9" id="KW-0004">4Fe-4S</keyword>
<dbReference type="GO" id="GO:0070475">
    <property type="term" value="P:rRNA base methylation"/>
    <property type="evidence" value="ECO:0007669"/>
    <property type="project" value="TreeGrafter"/>
</dbReference>
<feature type="binding site" evidence="9 11">
    <location>
        <position position="240"/>
    </location>
    <ligand>
        <name>S-adenosyl-L-methionine</name>
        <dbReference type="ChEBI" id="CHEBI:59789"/>
    </ligand>
</feature>
<evidence type="ECO:0000256" key="1">
    <source>
        <dbReference type="ARBA" id="ARBA00022485"/>
    </source>
</evidence>
<evidence type="ECO:0000256" key="11">
    <source>
        <dbReference type="PROSITE-ProRule" id="PRU01024"/>
    </source>
</evidence>
<sequence>MHCALYDANRCRSCQWLEKPYPQQLTDKQSWLEQLLAQQPVAQWLPPITSPQQAFRNKAKMVVSGSVERPVFGMVQRDGEAVDLCDCPLYPASFQPVFAALRPFIARAGLTPYNVARKRGELKYLLLTESQQGGMMLRFVLRSTTKLAQLRAALPELQQQLPQLRVISANIQPVHMAILEGEQEIALTPAQSLAENFNGVPLWIRPQSFFQTNPQVASALYATARQWVRELSVTSMWDLFCGVGGFGLHCATPEMQLTGIEISAEAIKCAQRSAQMMELEKVQFAALDSTAFATGRDAVPQLVLVNPPRRGIGAELCDYLSQMAPDYLLYSSCNPQTLAQDVVRLSDYQISKVQLFDMFPHTAHFEVLALLTRQLR</sequence>
<keyword evidence="5 9" id="KW-0949">S-adenosyl-L-methionine</keyword>
<comment type="caution">
    <text evidence="13">The sequence shown here is derived from an EMBL/GenBank/DDBJ whole genome shotgun (WGS) entry which is preliminary data.</text>
</comment>
<evidence type="ECO:0000256" key="4">
    <source>
        <dbReference type="ARBA" id="ARBA00022679"/>
    </source>
</evidence>
<feature type="active site" description="Nucleophile" evidence="9 11">
    <location>
        <position position="333"/>
    </location>
</feature>
<comment type="similarity">
    <text evidence="9">Belongs to the class I-like SAM-binding methyltransferase superfamily. RNA M5U methyltransferase family. RlmC subfamily.</text>
</comment>
<dbReference type="CDD" id="cd02440">
    <property type="entry name" value="AdoMet_MTases"/>
    <property type="match status" value="1"/>
</dbReference>
<dbReference type="InterPro" id="IPR011825">
    <property type="entry name" value="23SrRNA_MeTrfase_RlmC"/>
</dbReference>
<keyword evidence="2 9" id="KW-0698">rRNA processing</keyword>
<dbReference type="PROSITE" id="PS51687">
    <property type="entry name" value="SAM_MT_RNA_M5U"/>
    <property type="match status" value="1"/>
</dbReference>
<dbReference type="OrthoDB" id="9804590at2"/>
<dbReference type="PROSITE" id="PS01231">
    <property type="entry name" value="TRMA_2"/>
    <property type="match status" value="1"/>
</dbReference>
<evidence type="ECO:0000313" key="14">
    <source>
        <dbReference type="Proteomes" id="UP000193933"/>
    </source>
</evidence>
<feature type="binding site" evidence="9">
    <location>
        <position position="14"/>
    </location>
    <ligand>
        <name>[4Fe-4S] cluster</name>
        <dbReference type="ChEBI" id="CHEBI:49883"/>
    </ligand>
</feature>
<dbReference type="InterPro" id="IPR010280">
    <property type="entry name" value="U5_MeTrfase_fam"/>
</dbReference>
<protein>
    <recommendedName>
        <fullName evidence="9 10">23S rRNA (uracil(747)-C(5))-methyltransferase RlmC</fullName>
        <ecNumber evidence="9 10">2.1.1.189</ecNumber>
    </recommendedName>
    <alternativeName>
        <fullName evidence="9">23S rRNA(m5U747)-methyltransferase</fullName>
    </alternativeName>
</protein>
<dbReference type="Pfam" id="PF05958">
    <property type="entry name" value="tRNA_U5-meth_tr"/>
    <property type="match status" value="1"/>
</dbReference>
<evidence type="ECO:0000256" key="6">
    <source>
        <dbReference type="ARBA" id="ARBA00022723"/>
    </source>
</evidence>
<dbReference type="SUPFAM" id="SSF53335">
    <property type="entry name" value="S-adenosyl-L-methionine-dependent methyltransferases"/>
    <property type="match status" value="1"/>
</dbReference>
<dbReference type="PANTHER" id="PTHR11061">
    <property type="entry name" value="RNA M5U METHYLTRANSFERASE"/>
    <property type="match status" value="1"/>
</dbReference>
<dbReference type="PROSITE" id="PS01230">
    <property type="entry name" value="TRMA_1"/>
    <property type="match status" value="1"/>
</dbReference>
<dbReference type="GO" id="GO:0051539">
    <property type="term" value="F:4 iron, 4 sulfur cluster binding"/>
    <property type="evidence" value="ECO:0007669"/>
    <property type="project" value="UniProtKB-KW"/>
</dbReference>
<dbReference type="Gene3D" id="2.40.50.1070">
    <property type="match status" value="1"/>
</dbReference>
<keyword evidence="7 9" id="KW-0408">Iron</keyword>
<keyword evidence="4 9" id="KW-0808">Transferase</keyword>
<comment type="function">
    <text evidence="9">Catalyzes the formation of 5-methyl-uridine at position 747 (m5U747) in 23S rRNA.</text>
</comment>
<feature type="binding site" evidence="9 11">
    <location>
        <position position="211"/>
    </location>
    <ligand>
        <name>S-adenosyl-L-methionine</name>
        <dbReference type="ChEBI" id="CHEBI:59789"/>
    </ligand>
</feature>
<proteinExistence type="inferred from homology"/>
<dbReference type="NCBIfam" id="TIGR02085">
    <property type="entry name" value="meth_trns_rumB"/>
    <property type="match status" value="1"/>
</dbReference>